<dbReference type="CDD" id="cd14810">
    <property type="entry name" value="bZIP_u1"/>
    <property type="match status" value="1"/>
</dbReference>
<evidence type="ECO:0000313" key="4">
    <source>
        <dbReference type="Proteomes" id="UP001217918"/>
    </source>
</evidence>
<dbReference type="AlphaFoldDB" id="A0AAD9HVA0"/>
<dbReference type="SUPFAM" id="SSF57959">
    <property type="entry name" value="Leucine zipper domain"/>
    <property type="match status" value="1"/>
</dbReference>
<dbReference type="PANTHER" id="PTHR37616:SF2">
    <property type="entry name" value="BZIP DOMAIN-CONTAINING PROTEIN"/>
    <property type="match status" value="1"/>
</dbReference>
<dbReference type="Pfam" id="PF00170">
    <property type="entry name" value="bZIP_1"/>
    <property type="match status" value="1"/>
</dbReference>
<dbReference type="InterPro" id="IPR004827">
    <property type="entry name" value="bZIP"/>
</dbReference>
<gene>
    <name evidence="3" type="ORF">P8C59_000051</name>
</gene>
<evidence type="ECO:0000259" key="2">
    <source>
        <dbReference type="PROSITE" id="PS50217"/>
    </source>
</evidence>
<feature type="compositionally biased region" description="Polar residues" evidence="1">
    <location>
        <begin position="1"/>
        <end position="16"/>
    </location>
</feature>
<dbReference type="Proteomes" id="UP001217918">
    <property type="component" value="Unassembled WGS sequence"/>
</dbReference>
<sequence>MSRSLSTSPAASQQGGTVRAIIDQDRIVDGGPDGAGTAAANERPQPPGYTNFNLDFLGSNDVFDFNCFPSQASMSTPSLDNMDFEASPTGDFFFGEPTVNPNSVGGQEPHSLSPPPALAAQTSNVGRMWPGMHKQAALAKAQAQQEQQQQIIQQQRHQRQRSVVSQCQAKTAHRNLSAQPSDPLVEQKITQLLNSMRGKASDDDAANMPHLNMARSRKDEDDMDEDERLLASEEGKKLSSKERRQLRNKVSARAFRSRRKEYIGQLEAEIANKVSETCDLRAQNRALLDENKRLTEPKDVNPYASQQAQQHQIGMAMIPEQNMDFSTRSLNGESGASFFQPQVYAVLETPEFPIAPVDVSALAGKSSNLVGEQFNDKDAKADTPTVKGCPTPVETKPAGEQNDRAVDQPVDDAFENDPAFALWHTAPVDETETSTTSPRSEHVAASPGNFFGSIEPEKAWARYDLVDAATRERNEKVSMAVAMSRLHQITAKLDRMAFLLDSLVEDC</sequence>
<dbReference type="FunFam" id="1.20.5.170:FF:000031">
    <property type="entry name" value="BZIP transcription factor (MeaB)"/>
    <property type="match status" value="1"/>
</dbReference>
<name>A0AAD9HVA0_9PEZI</name>
<organism evidence="3 4">
    <name type="scientific">Phyllachora maydis</name>
    <dbReference type="NCBI Taxonomy" id="1825666"/>
    <lineage>
        <taxon>Eukaryota</taxon>
        <taxon>Fungi</taxon>
        <taxon>Dikarya</taxon>
        <taxon>Ascomycota</taxon>
        <taxon>Pezizomycotina</taxon>
        <taxon>Sordariomycetes</taxon>
        <taxon>Sordariomycetidae</taxon>
        <taxon>Phyllachorales</taxon>
        <taxon>Phyllachoraceae</taxon>
        <taxon>Phyllachora</taxon>
    </lineage>
</organism>
<dbReference type="SMART" id="SM00338">
    <property type="entry name" value="BRLZ"/>
    <property type="match status" value="1"/>
</dbReference>
<feature type="region of interest" description="Disordered" evidence="1">
    <location>
        <begin position="199"/>
        <end position="245"/>
    </location>
</feature>
<feature type="region of interest" description="Disordered" evidence="1">
    <location>
        <begin position="1"/>
        <end position="51"/>
    </location>
</feature>
<dbReference type="GO" id="GO:0003700">
    <property type="term" value="F:DNA-binding transcription factor activity"/>
    <property type="evidence" value="ECO:0007669"/>
    <property type="project" value="InterPro"/>
</dbReference>
<feature type="domain" description="BZIP" evidence="2">
    <location>
        <begin position="238"/>
        <end position="294"/>
    </location>
</feature>
<dbReference type="EMBL" id="JAQQPM010000001">
    <property type="protein sequence ID" value="KAK2066216.1"/>
    <property type="molecule type" value="Genomic_DNA"/>
</dbReference>
<proteinExistence type="predicted"/>
<dbReference type="PANTHER" id="PTHR37616">
    <property type="entry name" value="BZIP TRANSCRIPTION FACTOR 60-LIKE"/>
    <property type="match status" value="1"/>
</dbReference>
<keyword evidence="4" id="KW-1185">Reference proteome</keyword>
<feature type="region of interest" description="Disordered" evidence="1">
    <location>
        <begin position="96"/>
        <end position="117"/>
    </location>
</feature>
<dbReference type="InterPro" id="IPR046347">
    <property type="entry name" value="bZIP_sf"/>
</dbReference>
<dbReference type="Gene3D" id="1.20.5.170">
    <property type="match status" value="1"/>
</dbReference>
<feature type="region of interest" description="Disordered" evidence="1">
    <location>
        <begin position="379"/>
        <end position="404"/>
    </location>
</feature>
<protein>
    <recommendedName>
        <fullName evidence="2">BZIP domain-containing protein</fullName>
    </recommendedName>
</protein>
<evidence type="ECO:0000256" key="1">
    <source>
        <dbReference type="SAM" id="MobiDB-lite"/>
    </source>
</evidence>
<accession>A0AAD9HVA0</accession>
<comment type="caution">
    <text evidence="3">The sequence shown here is derived from an EMBL/GenBank/DDBJ whole genome shotgun (WGS) entry which is preliminary data.</text>
</comment>
<reference evidence="3" key="1">
    <citation type="journal article" date="2023" name="Mol. Plant Microbe Interact.">
        <title>Elucidating the Obligate Nature and Biological Capacity of an Invasive Fungal Corn Pathogen.</title>
        <authorList>
            <person name="MacCready J.S."/>
            <person name="Roggenkamp E.M."/>
            <person name="Gdanetz K."/>
            <person name="Chilvers M.I."/>
        </authorList>
    </citation>
    <scope>NUCLEOTIDE SEQUENCE</scope>
    <source>
        <strain evidence="3">PM02</strain>
    </source>
</reference>
<evidence type="ECO:0000313" key="3">
    <source>
        <dbReference type="EMBL" id="KAK2066216.1"/>
    </source>
</evidence>
<dbReference type="PROSITE" id="PS50217">
    <property type="entry name" value="BZIP"/>
    <property type="match status" value="1"/>
</dbReference>
<feature type="compositionally biased region" description="Basic and acidic residues" evidence="1">
    <location>
        <begin position="228"/>
        <end position="245"/>
    </location>
</feature>